<evidence type="ECO:0000256" key="1">
    <source>
        <dbReference type="SAM" id="MobiDB-lite"/>
    </source>
</evidence>
<accession>A0A0C9VGV6</accession>
<dbReference type="EMBL" id="KN837177">
    <property type="protein sequence ID" value="KIJ36566.1"/>
    <property type="molecule type" value="Genomic_DNA"/>
</dbReference>
<gene>
    <name evidence="2" type="ORF">M422DRAFT_261129</name>
</gene>
<dbReference type="AlphaFoldDB" id="A0A0C9VGV6"/>
<feature type="region of interest" description="Disordered" evidence="1">
    <location>
        <begin position="1"/>
        <end position="42"/>
    </location>
</feature>
<name>A0A0C9VGV6_SPHS4</name>
<protein>
    <submittedName>
        <fullName evidence="2">Unplaced genomic scaffold SPHSTscaffold_102, whole genome shotgun sequence</fullName>
    </submittedName>
</protein>
<dbReference type="Proteomes" id="UP000054279">
    <property type="component" value="Unassembled WGS sequence"/>
</dbReference>
<proteinExistence type="predicted"/>
<feature type="compositionally biased region" description="Low complexity" evidence="1">
    <location>
        <begin position="1"/>
        <end position="13"/>
    </location>
</feature>
<organism evidence="2 3">
    <name type="scientific">Sphaerobolus stellatus (strain SS14)</name>
    <dbReference type="NCBI Taxonomy" id="990650"/>
    <lineage>
        <taxon>Eukaryota</taxon>
        <taxon>Fungi</taxon>
        <taxon>Dikarya</taxon>
        <taxon>Basidiomycota</taxon>
        <taxon>Agaricomycotina</taxon>
        <taxon>Agaricomycetes</taxon>
        <taxon>Phallomycetidae</taxon>
        <taxon>Geastrales</taxon>
        <taxon>Sphaerobolaceae</taxon>
        <taxon>Sphaerobolus</taxon>
    </lineage>
</organism>
<keyword evidence="3" id="KW-1185">Reference proteome</keyword>
<sequence>MSTTNSNKTTSTSCRHVQPPETNLWDADTDTPILPQGAPEDRESVQPMREFGNQADILAQSSPLSLLSETTLEKKMNPIVSVMQSTLEAIPIMLDPHKIHTCVIYMNGTRTDATTLCHISSFINKVIQDGLIVNLVLDTHANINKGYVCVKPAGGKKKLTASTLHDRLEGFLGKKVLNTFADPRCTVVILMSICGPLILTKITH</sequence>
<evidence type="ECO:0000313" key="2">
    <source>
        <dbReference type="EMBL" id="KIJ36566.1"/>
    </source>
</evidence>
<dbReference type="HOGENOM" id="CLU_1157022_0_0_1"/>
<reference evidence="2 3" key="1">
    <citation type="submission" date="2014-06" db="EMBL/GenBank/DDBJ databases">
        <title>Evolutionary Origins and Diversification of the Mycorrhizal Mutualists.</title>
        <authorList>
            <consortium name="DOE Joint Genome Institute"/>
            <consortium name="Mycorrhizal Genomics Consortium"/>
            <person name="Kohler A."/>
            <person name="Kuo A."/>
            <person name="Nagy L.G."/>
            <person name="Floudas D."/>
            <person name="Copeland A."/>
            <person name="Barry K.W."/>
            <person name="Cichocki N."/>
            <person name="Veneault-Fourrey C."/>
            <person name="LaButti K."/>
            <person name="Lindquist E.A."/>
            <person name="Lipzen A."/>
            <person name="Lundell T."/>
            <person name="Morin E."/>
            <person name="Murat C."/>
            <person name="Riley R."/>
            <person name="Ohm R."/>
            <person name="Sun H."/>
            <person name="Tunlid A."/>
            <person name="Henrissat B."/>
            <person name="Grigoriev I.V."/>
            <person name="Hibbett D.S."/>
            <person name="Martin F."/>
        </authorList>
    </citation>
    <scope>NUCLEOTIDE SEQUENCE [LARGE SCALE GENOMIC DNA]</scope>
    <source>
        <strain evidence="2 3">SS14</strain>
    </source>
</reference>
<evidence type="ECO:0000313" key="3">
    <source>
        <dbReference type="Proteomes" id="UP000054279"/>
    </source>
</evidence>